<dbReference type="GO" id="GO:0004639">
    <property type="term" value="F:phosphoribosylaminoimidazolesuccinocarboxamide synthase activity"/>
    <property type="evidence" value="ECO:0007669"/>
    <property type="project" value="UniProtKB-EC"/>
</dbReference>
<comment type="similarity">
    <text evidence="2">Belongs to the SAICAR synthetase family.</text>
</comment>
<dbReference type="HAMAP" id="MF_00137">
    <property type="entry name" value="SAICAR_synth"/>
    <property type="match status" value="1"/>
</dbReference>
<organism evidence="13 14">
    <name type="scientific">Raphidocelis subcapitata</name>
    <dbReference type="NCBI Taxonomy" id="307507"/>
    <lineage>
        <taxon>Eukaryota</taxon>
        <taxon>Viridiplantae</taxon>
        <taxon>Chlorophyta</taxon>
        <taxon>core chlorophytes</taxon>
        <taxon>Chlorophyceae</taxon>
        <taxon>CS clade</taxon>
        <taxon>Sphaeropleales</taxon>
        <taxon>Selenastraceae</taxon>
        <taxon>Raphidocelis</taxon>
    </lineage>
</organism>
<keyword evidence="7" id="KW-0067">ATP-binding</keyword>
<dbReference type="EC" id="6.3.2.6" evidence="3"/>
<dbReference type="OrthoDB" id="9991235at2759"/>
<comment type="caution">
    <text evidence="13">The sequence shown here is derived from an EMBL/GenBank/DDBJ whole genome shotgun (WGS) entry which is preliminary data.</text>
</comment>
<dbReference type="EMBL" id="BDRX01000021">
    <property type="protein sequence ID" value="GBF90993.1"/>
    <property type="molecule type" value="Genomic_DNA"/>
</dbReference>
<evidence type="ECO:0000256" key="2">
    <source>
        <dbReference type="ARBA" id="ARBA00010190"/>
    </source>
</evidence>
<dbReference type="FunFam" id="3.30.470.20:FF:000015">
    <property type="entry name" value="Phosphoribosylaminoimidazole-succinocarboxamide synthase"/>
    <property type="match status" value="1"/>
</dbReference>
<evidence type="ECO:0000256" key="1">
    <source>
        <dbReference type="ARBA" id="ARBA00004672"/>
    </source>
</evidence>
<comment type="catalytic activity">
    <reaction evidence="9">
        <text>5-amino-1-(5-phospho-D-ribosyl)imidazole-4-carboxylate + L-aspartate + ATP = (2S)-2-[5-amino-1-(5-phospho-beta-D-ribosyl)imidazole-4-carboxamido]succinate + ADP + phosphate + 2 H(+)</text>
        <dbReference type="Rhea" id="RHEA:22628"/>
        <dbReference type="ChEBI" id="CHEBI:15378"/>
        <dbReference type="ChEBI" id="CHEBI:29991"/>
        <dbReference type="ChEBI" id="CHEBI:30616"/>
        <dbReference type="ChEBI" id="CHEBI:43474"/>
        <dbReference type="ChEBI" id="CHEBI:58443"/>
        <dbReference type="ChEBI" id="CHEBI:77657"/>
        <dbReference type="ChEBI" id="CHEBI:456216"/>
        <dbReference type="EC" id="6.3.2.6"/>
    </reaction>
</comment>
<evidence type="ECO:0000256" key="4">
    <source>
        <dbReference type="ARBA" id="ARBA00022598"/>
    </source>
</evidence>
<dbReference type="PANTHER" id="PTHR43700:SF1">
    <property type="entry name" value="PHOSPHORIBOSYLAMINOIMIDAZOLE-SUCCINOCARBOXAMIDE SYNTHASE"/>
    <property type="match status" value="1"/>
</dbReference>
<evidence type="ECO:0000256" key="6">
    <source>
        <dbReference type="ARBA" id="ARBA00022755"/>
    </source>
</evidence>
<dbReference type="Gene3D" id="3.30.470.20">
    <property type="entry name" value="ATP-grasp fold, B domain"/>
    <property type="match status" value="1"/>
</dbReference>
<comment type="pathway">
    <text evidence="1">Purine metabolism; IMP biosynthesis via de novo pathway; 5-amino-1-(5-phospho-D-ribosyl)imidazole-4-carboxamide from 5-amino-1-(5-phospho-D-ribosyl)imidazole-4-carboxylate: step 1/2.</text>
</comment>
<evidence type="ECO:0000256" key="5">
    <source>
        <dbReference type="ARBA" id="ARBA00022741"/>
    </source>
</evidence>
<dbReference type="FunCoup" id="A0A2V0NZH7">
    <property type="interactions" value="959"/>
</dbReference>
<evidence type="ECO:0000256" key="3">
    <source>
        <dbReference type="ARBA" id="ARBA00012217"/>
    </source>
</evidence>
<evidence type="ECO:0000313" key="14">
    <source>
        <dbReference type="Proteomes" id="UP000247498"/>
    </source>
</evidence>
<keyword evidence="6" id="KW-0658">Purine biosynthesis</keyword>
<keyword evidence="4" id="KW-0436">Ligase</keyword>
<dbReference type="NCBIfam" id="NF009251">
    <property type="entry name" value="PRK12607.1"/>
    <property type="match status" value="1"/>
</dbReference>
<evidence type="ECO:0000256" key="11">
    <source>
        <dbReference type="SAM" id="MobiDB-lite"/>
    </source>
</evidence>
<dbReference type="AlphaFoldDB" id="A0A2V0NZH7"/>
<sequence>MQIGRAQAQAARQTGSAGARAAPLMARSGAPVGRRRSVACGAASAPAPVESIKGIRPDTEKAIAAAVDNCLTATHLPLPGRRQGKVRDTYDLGDRVVIVTTDRQSAFDRLLASIPFKGQVLNQTAAWWFGQTRGIVPNALLSTPDPNVSVMKKCAVFPVEFVVRGFMTGSTDTSLWTHYNNGARSYCGNDFPDGMRKNQRLDKNVITPTTKAEDHDEPITPSEIISRGLMSAADWEAASRAALALFEFGQQEAAKRGLLLVDTKYEFGKDADGNIMLIDEIHTPDSSRYWLADSYGARHAAGQEPENIDKEFLRLWFRERCDPYKDEVLPEAPRELVVELSRRYVHLYERITGCDFVPPPEGEPVAARIERALAGLGLGLGLGLK</sequence>
<evidence type="ECO:0000256" key="10">
    <source>
        <dbReference type="ARBA" id="ARBA00073447"/>
    </source>
</evidence>
<dbReference type="FunFam" id="3.30.200.20:FF:000199">
    <property type="entry name" value="Phosphoribosylaminoimidazole-succinocarboxamide synthase"/>
    <property type="match status" value="1"/>
</dbReference>
<dbReference type="PROSITE" id="PS01058">
    <property type="entry name" value="SAICAR_SYNTHETASE_2"/>
    <property type="match status" value="1"/>
</dbReference>
<dbReference type="Proteomes" id="UP000247498">
    <property type="component" value="Unassembled WGS sequence"/>
</dbReference>
<dbReference type="InParanoid" id="A0A2V0NZH7"/>
<dbReference type="GO" id="GO:0009570">
    <property type="term" value="C:chloroplast stroma"/>
    <property type="evidence" value="ECO:0007669"/>
    <property type="project" value="TreeGrafter"/>
</dbReference>
<dbReference type="CDD" id="cd01414">
    <property type="entry name" value="SAICAR_synt_Sc"/>
    <property type="match status" value="1"/>
</dbReference>
<proteinExistence type="inferred from homology"/>
<feature type="compositionally biased region" description="Low complexity" evidence="11">
    <location>
        <begin position="1"/>
        <end position="22"/>
    </location>
</feature>
<dbReference type="UniPathway" id="UPA00074">
    <property type="reaction ID" value="UER00131"/>
</dbReference>
<dbReference type="InterPro" id="IPR028923">
    <property type="entry name" value="SAICAR_synt/ADE2_N"/>
</dbReference>
<dbReference type="GO" id="GO:0005524">
    <property type="term" value="F:ATP binding"/>
    <property type="evidence" value="ECO:0007669"/>
    <property type="project" value="UniProtKB-KW"/>
</dbReference>
<protein>
    <recommendedName>
        <fullName evidence="10">Phosphoribosylaminoimidazole-succinocarboxamide synthase, chloroplastic</fullName>
        <ecNumber evidence="3">6.3.2.6</ecNumber>
    </recommendedName>
    <alternativeName>
        <fullName evidence="8">SAICAR synthetase</fullName>
    </alternativeName>
</protein>
<dbReference type="GO" id="GO:0006189">
    <property type="term" value="P:'de novo' IMP biosynthetic process"/>
    <property type="evidence" value="ECO:0007669"/>
    <property type="project" value="UniProtKB-UniPathway"/>
</dbReference>
<evidence type="ECO:0000259" key="12">
    <source>
        <dbReference type="Pfam" id="PF01259"/>
    </source>
</evidence>
<dbReference type="PROSITE" id="PS01057">
    <property type="entry name" value="SAICAR_SYNTHETASE_1"/>
    <property type="match status" value="1"/>
</dbReference>
<dbReference type="SUPFAM" id="SSF56104">
    <property type="entry name" value="SAICAR synthase-like"/>
    <property type="match status" value="1"/>
</dbReference>
<dbReference type="PANTHER" id="PTHR43700">
    <property type="entry name" value="PHOSPHORIBOSYLAMINOIMIDAZOLE-SUCCINOCARBOXAMIDE SYNTHASE"/>
    <property type="match status" value="1"/>
</dbReference>
<dbReference type="Pfam" id="PF01259">
    <property type="entry name" value="SAICAR_synt"/>
    <property type="match status" value="1"/>
</dbReference>
<keyword evidence="5" id="KW-0547">Nucleotide-binding</keyword>
<dbReference type="STRING" id="307507.A0A2V0NZH7"/>
<gene>
    <name evidence="13" type="ORF">Rsub_03848</name>
</gene>
<feature type="domain" description="SAICAR synthetase/ADE2 N-terminal" evidence="12">
    <location>
        <begin position="83"/>
        <end position="328"/>
    </location>
</feature>
<evidence type="ECO:0000313" key="13">
    <source>
        <dbReference type="EMBL" id="GBF90993.1"/>
    </source>
</evidence>
<feature type="region of interest" description="Disordered" evidence="11">
    <location>
        <begin position="1"/>
        <end position="28"/>
    </location>
</feature>
<evidence type="ECO:0000256" key="7">
    <source>
        <dbReference type="ARBA" id="ARBA00022840"/>
    </source>
</evidence>
<name>A0A2V0NZH7_9CHLO</name>
<dbReference type="Gene3D" id="3.30.200.20">
    <property type="entry name" value="Phosphorylase Kinase, domain 1"/>
    <property type="match status" value="1"/>
</dbReference>
<reference evidence="13 14" key="1">
    <citation type="journal article" date="2018" name="Sci. Rep.">
        <title>Raphidocelis subcapitata (=Pseudokirchneriella subcapitata) provides an insight into genome evolution and environmental adaptations in the Sphaeropleales.</title>
        <authorList>
            <person name="Suzuki S."/>
            <person name="Yamaguchi H."/>
            <person name="Nakajima N."/>
            <person name="Kawachi M."/>
        </authorList>
    </citation>
    <scope>NUCLEOTIDE SEQUENCE [LARGE SCALE GENOMIC DNA]</scope>
    <source>
        <strain evidence="13 14">NIES-35</strain>
    </source>
</reference>
<evidence type="ECO:0000256" key="8">
    <source>
        <dbReference type="ARBA" id="ARBA00030409"/>
    </source>
</evidence>
<keyword evidence="14" id="KW-1185">Reference proteome</keyword>
<evidence type="ECO:0000256" key="9">
    <source>
        <dbReference type="ARBA" id="ARBA00048475"/>
    </source>
</evidence>
<accession>A0A2V0NZH7</accession>
<dbReference type="InterPro" id="IPR018236">
    <property type="entry name" value="SAICAR_synthetase_CS"/>
</dbReference>